<comment type="caution">
    <text evidence="2">The sequence shown here is derived from an EMBL/GenBank/DDBJ whole genome shotgun (WGS) entry which is preliminary data.</text>
</comment>
<dbReference type="Proteomes" id="UP001151699">
    <property type="component" value="Chromosome C"/>
</dbReference>
<accession>A0A9Q0RX25</accession>
<keyword evidence="3" id="KW-1185">Reference proteome</keyword>
<protein>
    <submittedName>
        <fullName evidence="2">Uncharacterized protein</fullName>
    </submittedName>
</protein>
<evidence type="ECO:0000313" key="2">
    <source>
        <dbReference type="EMBL" id="KAJ6635667.1"/>
    </source>
</evidence>
<feature type="chain" id="PRO_5040489058" evidence="1">
    <location>
        <begin position="20"/>
        <end position="147"/>
    </location>
</feature>
<feature type="signal peptide" evidence="1">
    <location>
        <begin position="1"/>
        <end position="19"/>
    </location>
</feature>
<evidence type="ECO:0000313" key="3">
    <source>
        <dbReference type="Proteomes" id="UP001151699"/>
    </source>
</evidence>
<gene>
    <name evidence="2" type="ORF">Bhyg_14253</name>
</gene>
<evidence type="ECO:0000256" key="1">
    <source>
        <dbReference type="SAM" id="SignalP"/>
    </source>
</evidence>
<sequence length="147" mass="17271">MVLLKVFLVFAMSFCLVKSSPDSVNGESSPYKNQDDEGRVRHKRFLFNVFPGIFNSFPGGYNLFNEDDQVRVLQQQQRVLRRATGGFNQYNQGPGNGNPFSNDDFYVQGLLQQRRVRQKYFEATGERLYSDRGYYDNDNYNNYRFRN</sequence>
<name>A0A9Q0RX25_9DIPT</name>
<dbReference type="AlphaFoldDB" id="A0A9Q0RX25"/>
<organism evidence="2 3">
    <name type="scientific">Pseudolycoriella hygida</name>
    <dbReference type="NCBI Taxonomy" id="35572"/>
    <lineage>
        <taxon>Eukaryota</taxon>
        <taxon>Metazoa</taxon>
        <taxon>Ecdysozoa</taxon>
        <taxon>Arthropoda</taxon>
        <taxon>Hexapoda</taxon>
        <taxon>Insecta</taxon>
        <taxon>Pterygota</taxon>
        <taxon>Neoptera</taxon>
        <taxon>Endopterygota</taxon>
        <taxon>Diptera</taxon>
        <taxon>Nematocera</taxon>
        <taxon>Sciaroidea</taxon>
        <taxon>Sciaridae</taxon>
        <taxon>Pseudolycoriella</taxon>
    </lineage>
</organism>
<keyword evidence="1" id="KW-0732">Signal</keyword>
<dbReference type="EMBL" id="WJQU01000004">
    <property type="protein sequence ID" value="KAJ6635667.1"/>
    <property type="molecule type" value="Genomic_DNA"/>
</dbReference>
<proteinExistence type="predicted"/>
<reference evidence="2" key="1">
    <citation type="submission" date="2022-07" db="EMBL/GenBank/DDBJ databases">
        <authorList>
            <person name="Trinca V."/>
            <person name="Uliana J.V.C."/>
            <person name="Torres T.T."/>
            <person name="Ward R.J."/>
            <person name="Monesi N."/>
        </authorList>
    </citation>
    <scope>NUCLEOTIDE SEQUENCE</scope>
    <source>
        <strain evidence="2">HSMRA1968</strain>
        <tissue evidence="2">Whole embryos</tissue>
    </source>
</reference>